<dbReference type="Pfam" id="PF19044">
    <property type="entry name" value="P-loop_TraG"/>
    <property type="match status" value="1"/>
</dbReference>
<evidence type="ECO:0000313" key="3">
    <source>
        <dbReference type="EMBL" id="RZD14598.1"/>
    </source>
</evidence>
<reference evidence="3 4" key="1">
    <citation type="submission" date="2019-01" db="EMBL/GenBank/DDBJ databases">
        <title>Insights into ecological role of a new deltaproteobacterial order Candidatus Sinidesulfobacterales (Sva0485) by metagenomics and metatranscriptomics.</title>
        <authorList>
            <person name="Tan S."/>
            <person name="Liu J."/>
            <person name="Fang Y."/>
            <person name="Hedlund B.P."/>
            <person name="Lian Z.H."/>
            <person name="Huang L.Y."/>
            <person name="Li J.T."/>
            <person name="Huang L.N."/>
            <person name="Li W.J."/>
            <person name="Jiang H.C."/>
            <person name="Dong H.L."/>
            <person name="Shu W.S."/>
        </authorList>
    </citation>
    <scope>NUCLEOTIDE SEQUENCE [LARGE SCALE GENOMIC DNA]</scope>
    <source>
        <strain evidence="3">AP3</strain>
    </source>
</reference>
<evidence type="ECO:0000256" key="1">
    <source>
        <dbReference type="SAM" id="Coils"/>
    </source>
</evidence>
<feature type="domain" description="TraG P-loop" evidence="2">
    <location>
        <begin position="465"/>
        <end position="815"/>
    </location>
</feature>
<organism evidence="3 4">
    <name type="scientific">Candidatus Acidulodesulfobacterium ferriphilum</name>
    <dbReference type="NCBI Taxonomy" id="2597223"/>
    <lineage>
        <taxon>Bacteria</taxon>
        <taxon>Deltaproteobacteria</taxon>
        <taxon>Candidatus Acidulodesulfobacterales</taxon>
        <taxon>Candidatus Acidulodesulfobacterium</taxon>
    </lineage>
</organism>
<comment type="caution">
    <text evidence="3">The sequence shown here is derived from an EMBL/GenBank/DDBJ whole genome shotgun (WGS) entry which is preliminary data.</text>
</comment>
<dbReference type="Proteomes" id="UP000320813">
    <property type="component" value="Unassembled WGS sequence"/>
</dbReference>
<dbReference type="InterPro" id="IPR043964">
    <property type="entry name" value="P-loop_TraG"/>
</dbReference>
<accession>A0A519BBK4</accession>
<name>A0A519BBK4_9DELT</name>
<dbReference type="InterPro" id="IPR053155">
    <property type="entry name" value="F-pilin_assembly_TraC"/>
</dbReference>
<dbReference type="AlphaFoldDB" id="A0A519BBK4"/>
<gene>
    <name evidence="3" type="ORF">EVJ47_05370</name>
</gene>
<evidence type="ECO:0000259" key="2">
    <source>
        <dbReference type="Pfam" id="PF19044"/>
    </source>
</evidence>
<keyword evidence="1" id="KW-0175">Coiled coil</keyword>
<dbReference type="PANTHER" id="PTHR38467:SF1">
    <property type="entry name" value="CONJUGATIVE TRANSFER: ASSEMBLY"/>
    <property type="match status" value="1"/>
</dbReference>
<dbReference type="EMBL" id="SGBD01000002">
    <property type="protein sequence ID" value="RZD14598.1"/>
    <property type="molecule type" value="Genomic_DNA"/>
</dbReference>
<dbReference type="Gene3D" id="3.40.50.300">
    <property type="entry name" value="P-loop containing nucleotide triphosphate hydrolases"/>
    <property type="match status" value="1"/>
</dbReference>
<feature type="coiled-coil region" evidence="1">
    <location>
        <begin position="168"/>
        <end position="195"/>
    </location>
</feature>
<protein>
    <recommendedName>
        <fullName evidence="2">TraG P-loop domain-containing protein</fullName>
    </recommendedName>
</protein>
<proteinExistence type="predicted"/>
<dbReference type="PANTHER" id="PTHR38467">
    <property type="match status" value="1"/>
</dbReference>
<dbReference type="SUPFAM" id="SSF52540">
    <property type="entry name" value="P-loop containing nucleoside triphosphate hydrolases"/>
    <property type="match status" value="1"/>
</dbReference>
<sequence length="878" mass="100381">MMLKSVLKRRNQNESFNNYLNLLTIYENIIIGIDGSFTVGFIVKGFDYILSKDEIINDTAYVNDLLLNLLDENIGLQWIYKIDDRNDEFISNYQISSIPPKDYEYIKENKLKVLRAKSIKNIKIYLFCTINNTNLELSGKDGFLSNFINFNSSLFKITIGDINNSNSRLNAKNDFDAVRKKLDNVENNLSFLASRLNIGLKRMNNQELTDYYYKELNPERSIFVGPPKWENMSREFTFRSQLMYSCGEIKRDYFYIDGYYYKFINMHRLPSKIDAYGITPLLNIENSGILDFFPYDIQIAFNIPDQEKTINKIQSDRNIKASLTEAVGGGYIDYKGGGITAQLDDFLKSVSKMQKKAVNISLCVRLKSKTASDLDSRAIKILEAFKDFNGMEGITDDMEHHNLFLSFLPSQTRFNRRFKTSISPAVSAFFPLHKSFGGTKTCAIPLINTSGEAVSIDLCNNALPAKHGIVFGKTRSGKGFMLNGFLTNFYMSGENYHIVGVDIGGTYSKFCRIFNGEYIELDLDGTYCLNPFPPKRHIIKIVNNEEVFDPDIMIFLTGIIGLMVEPERNLSPNDKTIIARAIQASYDRINDDGDMPVISDINNVLFDYNEGRDIEDKKRAMEMGKNLFQWTDISSPYSIILNRKGGIDAGKKIIIFDLQKLKGHEDLQKVVFAIIKNISFKKMYDKSAKVFFFYDECWEFMNDPKIAELIMHLYKTSAKWGSMVWSVTQEPGDILKAGNVGKSIIENSTVKIFCQLDGDVDGNDLKFCGLNEKEIEIVKNLKVVKGHYAEYFLKFGHDSAVIRNKPDPFEYWLCCKSSDDEEIERQIMAAYPDKSLKERLYILAESYPNGPYGIRVDDKNAKGTDLNLSPAKKAEIRQ</sequence>
<evidence type="ECO:0000313" key="4">
    <source>
        <dbReference type="Proteomes" id="UP000320813"/>
    </source>
</evidence>
<dbReference type="Gene3D" id="1.10.8.730">
    <property type="match status" value="1"/>
</dbReference>
<dbReference type="InterPro" id="IPR027417">
    <property type="entry name" value="P-loop_NTPase"/>
</dbReference>